<dbReference type="GO" id="GO:0000155">
    <property type="term" value="F:phosphorelay sensor kinase activity"/>
    <property type="evidence" value="ECO:0007669"/>
    <property type="project" value="InterPro"/>
</dbReference>
<dbReference type="SUPFAM" id="SSF55874">
    <property type="entry name" value="ATPase domain of HSP90 chaperone/DNA topoisomerase II/histidine kinase"/>
    <property type="match status" value="1"/>
</dbReference>
<keyword evidence="9" id="KW-1185">Reference proteome</keyword>
<dbReference type="InterPro" id="IPR003594">
    <property type="entry name" value="HATPase_dom"/>
</dbReference>
<dbReference type="PROSITE" id="PS50109">
    <property type="entry name" value="HIS_KIN"/>
    <property type="match status" value="1"/>
</dbReference>
<evidence type="ECO:0000256" key="1">
    <source>
        <dbReference type="ARBA" id="ARBA00000085"/>
    </source>
</evidence>
<dbReference type="SUPFAM" id="SSF47384">
    <property type="entry name" value="Homodimeric domain of signal transducing histidine kinase"/>
    <property type="match status" value="1"/>
</dbReference>
<dbReference type="AlphaFoldDB" id="A0A6S6QXW0"/>
<dbReference type="PANTHER" id="PTHR45453">
    <property type="entry name" value="PHOSPHATE REGULON SENSOR PROTEIN PHOR"/>
    <property type="match status" value="1"/>
</dbReference>
<sequence>MGPSLRSKLTLSYIVIVVIIVGMTSLIANMGIKTQFEKYAIQKQEKQTEEIIELIKIKYEQDKVLNPSYLEIIGMNALQNGLTIVVKDSKNNTVWSAYEHNNGLCQAMIINMAANMNRYSNQWNGEYQEKNYELTQGKTSIGTLTTGFVGPYYFNEEELIFIKALNSLFVVIGVSSLLVAVGAGIFMSDRISRPLNSVSIKALSLSQGKYKERLKEESNTKEIRILINTINELSEALEAKDNLRKQLTQDVAHELRTPLTSVQGHMEAMLDGIWDMSTDRLSSCYEEIIRIKKLIGSIEDLSGVENENLLLHKTEFDFTKLILRLLNNYANELLEKKIQVTYTNRENLVYADEDKMSQVFNNLLSNAIKYSKEGTQVSIEIKYAFDKVKISMKDTGIGIDEGDLPHIFERFYRADKSRNRSTGGVGIGLAITKTLIEAHNGSIEVKSKLGEGTEFIISLPRGV</sequence>
<dbReference type="CDD" id="cd00082">
    <property type="entry name" value="HisKA"/>
    <property type="match status" value="1"/>
</dbReference>
<dbReference type="GO" id="GO:0016036">
    <property type="term" value="P:cellular response to phosphate starvation"/>
    <property type="evidence" value="ECO:0007669"/>
    <property type="project" value="TreeGrafter"/>
</dbReference>
<dbReference type="Gene3D" id="3.30.565.10">
    <property type="entry name" value="Histidine kinase-like ATPase, C-terminal domain"/>
    <property type="match status" value="1"/>
</dbReference>
<dbReference type="PANTHER" id="PTHR45453:SF1">
    <property type="entry name" value="PHOSPHATE REGULON SENSOR PROTEIN PHOR"/>
    <property type="match status" value="1"/>
</dbReference>
<dbReference type="FunFam" id="3.30.565.10:FF:000006">
    <property type="entry name" value="Sensor histidine kinase WalK"/>
    <property type="match status" value="1"/>
</dbReference>
<organism evidence="8 9">
    <name type="scientific">Anaerocolumna cellulosilytica</name>
    <dbReference type="NCBI Taxonomy" id="433286"/>
    <lineage>
        <taxon>Bacteria</taxon>
        <taxon>Bacillati</taxon>
        <taxon>Bacillota</taxon>
        <taxon>Clostridia</taxon>
        <taxon>Lachnospirales</taxon>
        <taxon>Lachnospiraceae</taxon>
        <taxon>Anaerocolumna</taxon>
    </lineage>
</organism>
<evidence type="ECO:0000256" key="3">
    <source>
        <dbReference type="ARBA" id="ARBA00012438"/>
    </source>
</evidence>
<dbReference type="GO" id="GO:0005886">
    <property type="term" value="C:plasma membrane"/>
    <property type="evidence" value="ECO:0007669"/>
    <property type="project" value="TreeGrafter"/>
</dbReference>
<dbReference type="InterPro" id="IPR003660">
    <property type="entry name" value="HAMP_dom"/>
</dbReference>
<evidence type="ECO:0000313" key="8">
    <source>
        <dbReference type="EMBL" id="BCJ92707.1"/>
    </source>
</evidence>
<dbReference type="InterPro" id="IPR003661">
    <property type="entry name" value="HisK_dim/P_dom"/>
</dbReference>
<dbReference type="Gene3D" id="6.10.340.10">
    <property type="match status" value="1"/>
</dbReference>
<dbReference type="SMART" id="SM00388">
    <property type="entry name" value="HisKA"/>
    <property type="match status" value="1"/>
</dbReference>
<name>A0A6S6QXW0_9FIRM</name>
<dbReference type="Gene3D" id="1.10.287.130">
    <property type="match status" value="1"/>
</dbReference>
<dbReference type="Pfam" id="PF00672">
    <property type="entry name" value="HAMP"/>
    <property type="match status" value="1"/>
</dbReference>
<dbReference type="PRINTS" id="PR00344">
    <property type="entry name" value="BCTRLSENSOR"/>
</dbReference>
<dbReference type="PROSITE" id="PS50885">
    <property type="entry name" value="HAMP"/>
    <property type="match status" value="1"/>
</dbReference>
<dbReference type="Pfam" id="PF00512">
    <property type="entry name" value="HisKA"/>
    <property type="match status" value="1"/>
</dbReference>
<evidence type="ECO:0000256" key="7">
    <source>
        <dbReference type="ARBA" id="ARBA00023012"/>
    </source>
</evidence>
<dbReference type="CDD" id="cd00075">
    <property type="entry name" value="HATPase"/>
    <property type="match status" value="1"/>
</dbReference>
<comment type="catalytic activity">
    <reaction evidence="1">
        <text>ATP + protein L-histidine = ADP + protein N-phospho-L-histidine.</text>
        <dbReference type="EC" id="2.7.13.3"/>
    </reaction>
</comment>
<dbReference type="EMBL" id="AP023367">
    <property type="protein sequence ID" value="BCJ92707.1"/>
    <property type="molecule type" value="Genomic_DNA"/>
</dbReference>
<evidence type="ECO:0000256" key="4">
    <source>
        <dbReference type="ARBA" id="ARBA00022553"/>
    </source>
</evidence>
<dbReference type="Proteomes" id="UP000515561">
    <property type="component" value="Chromosome"/>
</dbReference>
<protein>
    <recommendedName>
        <fullName evidence="3">histidine kinase</fullName>
        <ecNumber evidence="3">2.7.13.3</ecNumber>
    </recommendedName>
</protein>
<evidence type="ECO:0000256" key="5">
    <source>
        <dbReference type="ARBA" id="ARBA00022679"/>
    </source>
</evidence>
<dbReference type="SMART" id="SM00387">
    <property type="entry name" value="HATPase_c"/>
    <property type="match status" value="1"/>
</dbReference>
<dbReference type="KEGG" id="acel:acsn021_02760"/>
<keyword evidence="6 8" id="KW-0418">Kinase</keyword>
<keyword evidence="7" id="KW-0902">Two-component regulatory system</keyword>
<dbReference type="InterPro" id="IPR005467">
    <property type="entry name" value="His_kinase_dom"/>
</dbReference>
<accession>A0A6S6QXW0</accession>
<proteinExistence type="predicted"/>
<evidence type="ECO:0000256" key="6">
    <source>
        <dbReference type="ARBA" id="ARBA00022777"/>
    </source>
</evidence>
<dbReference type="GO" id="GO:0004721">
    <property type="term" value="F:phosphoprotein phosphatase activity"/>
    <property type="evidence" value="ECO:0007669"/>
    <property type="project" value="TreeGrafter"/>
</dbReference>
<keyword evidence="5" id="KW-0808">Transferase</keyword>
<reference evidence="8 9" key="1">
    <citation type="journal article" date="2016" name="Int. J. Syst. Evol. Microbiol.">
        <title>Descriptions of Anaerotaenia torta gen. nov., sp. nov. and Anaerocolumna cellulosilytica gen. nov., sp. nov. isolated from a methanogenic reactor of cattle waste.</title>
        <authorList>
            <person name="Uek A."/>
            <person name="Ohtaki Y."/>
            <person name="Kaku N."/>
            <person name="Ueki K."/>
        </authorList>
    </citation>
    <scope>NUCLEOTIDE SEQUENCE [LARGE SCALE GENOMIC DNA]</scope>
    <source>
        <strain evidence="8 9">SN021</strain>
    </source>
</reference>
<dbReference type="InterPro" id="IPR050351">
    <property type="entry name" value="BphY/WalK/GraS-like"/>
</dbReference>
<comment type="subcellular location">
    <subcellularLocation>
        <location evidence="2">Membrane</location>
    </subcellularLocation>
</comment>
<dbReference type="InterPro" id="IPR036097">
    <property type="entry name" value="HisK_dim/P_sf"/>
</dbReference>
<dbReference type="InterPro" id="IPR004358">
    <property type="entry name" value="Sig_transdc_His_kin-like_C"/>
</dbReference>
<dbReference type="Pfam" id="PF02518">
    <property type="entry name" value="HATPase_c"/>
    <property type="match status" value="1"/>
</dbReference>
<keyword evidence="4" id="KW-0597">Phosphoprotein</keyword>
<dbReference type="RefSeq" id="WP_184093765.1">
    <property type="nucleotide sequence ID" value="NZ_AP023367.1"/>
</dbReference>
<dbReference type="EC" id="2.7.13.3" evidence="3"/>
<evidence type="ECO:0000256" key="2">
    <source>
        <dbReference type="ARBA" id="ARBA00004370"/>
    </source>
</evidence>
<dbReference type="InterPro" id="IPR036890">
    <property type="entry name" value="HATPase_C_sf"/>
</dbReference>
<gene>
    <name evidence="8" type="ORF">acsn021_02760</name>
</gene>
<evidence type="ECO:0000313" key="9">
    <source>
        <dbReference type="Proteomes" id="UP000515561"/>
    </source>
</evidence>